<dbReference type="PANTHER" id="PTHR34235">
    <property type="entry name" value="SLR1203 PROTEIN-RELATED"/>
    <property type="match status" value="1"/>
</dbReference>
<sequence>MNLEAEYDLDFYAWINKNVKLLRCGCLSEIDAEHIAQELESMGKRDRRQLRCRLQVLIMHLLKWQYQPDKQSKSWLATIDHQREEIQALLLDSPSLRRDLETALVTVYAKAVRDAQEETSLPETAFPLSCPFALEEILAVRFLPEAL</sequence>
<dbReference type="Proteomes" id="UP000516013">
    <property type="component" value="Chromosome"/>
</dbReference>
<gene>
    <name evidence="1" type="ORF">IAR63_01955</name>
</gene>
<dbReference type="AlphaFoldDB" id="A0A7H0F1H5"/>
<keyword evidence="2" id="KW-1185">Reference proteome</keyword>
<dbReference type="Gene3D" id="1.20.1220.20">
    <property type="entry name" value="Uncharcterised protein PF01724"/>
    <property type="match status" value="1"/>
</dbReference>
<dbReference type="InterPro" id="IPR002636">
    <property type="entry name" value="DUF29"/>
</dbReference>
<proteinExistence type="predicted"/>
<dbReference type="EMBL" id="CP060822">
    <property type="protein sequence ID" value="QNP29891.1"/>
    <property type="molecule type" value="Genomic_DNA"/>
</dbReference>
<dbReference type="Pfam" id="PF01724">
    <property type="entry name" value="DUF29"/>
    <property type="match status" value="1"/>
</dbReference>
<name>A0A7H0F1H5_9CYAN</name>
<protein>
    <submittedName>
        <fullName evidence="1">DUF29 domain-containing protein</fullName>
    </submittedName>
</protein>
<dbReference type="RefSeq" id="WP_187706387.1">
    <property type="nucleotide sequence ID" value="NZ_CP060822.1"/>
</dbReference>
<reference evidence="1 2" key="1">
    <citation type="submission" date="2020-08" db="EMBL/GenBank/DDBJ databases">
        <title>Complete genome sequence of Raphidiopsis curvispora isolated from drinking water reservoir in South Korea.</title>
        <authorList>
            <person name="Jeong J."/>
        </authorList>
    </citation>
    <scope>NUCLEOTIDE SEQUENCE [LARGE SCALE GENOMIC DNA]</scope>
    <source>
        <strain evidence="1 2">GIHE-G1</strain>
    </source>
</reference>
<organism evidence="1 2">
    <name type="scientific">Cylindrospermopsis curvispora GIHE-G1</name>
    <dbReference type="NCBI Taxonomy" id="2666332"/>
    <lineage>
        <taxon>Bacteria</taxon>
        <taxon>Bacillati</taxon>
        <taxon>Cyanobacteriota</taxon>
        <taxon>Cyanophyceae</taxon>
        <taxon>Nostocales</taxon>
        <taxon>Aphanizomenonaceae</taxon>
        <taxon>Cylindrospermopsis</taxon>
    </lineage>
</organism>
<accession>A0A7H0F1H5</accession>
<dbReference type="KEGG" id="ccur:IAR63_01955"/>
<evidence type="ECO:0000313" key="2">
    <source>
        <dbReference type="Proteomes" id="UP000516013"/>
    </source>
</evidence>
<evidence type="ECO:0000313" key="1">
    <source>
        <dbReference type="EMBL" id="QNP29891.1"/>
    </source>
</evidence>